<proteinExistence type="predicted"/>
<feature type="domain" description="SRCR" evidence="4">
    <location>
        <begin position="4"/>
        <end position="104"/>
    </location>
</feature>
<keyword evidence="3" id="KW-1015">Disulfide bond</keyword>
<dbReference type="InterPro" id="IPR001190">
    <property type="entry name" value="SRCR"/>
</dbReference>
<accession>E1Z467</accession>
<gene>
    <name evidence="5" type="ORF">CHLNCDRAFT_19264</name>
</gene>
<evidence type="ECO:0000313" key="6">
    <source>
        <dbReference type="Proteomes" id="UP000008141"/>
    </source>
</evidence>
<dbReference type="Gene3D" id="3.10.250.10">
    <property type="entry name" value="SRCR-like domain"/>
    <property type="match status" value="2"/>
</dbReference>
<dbReference type="PROSITE" id="PS50287">
    <property type="entry name" value="SRCR_2"/>
    <property type="match status" value="2"/>
</dbReference>
<keyword evidence="6" id="KW-1185">Reference proteome</keyword>
<dbReference type="OrthoDB" id="547695at2759"/>
<feature type="non-terminal residue" evidence="5">
    <location>
        <position position="159"/>
    </location>
</feature>
<dbReference type="SMART" id="SM00202">
    <property type="entry name" value="SR"/>
    <property type="match status" value="1"/>
</dbReference>
<organism evidence="6">
    <name type="scientific">Chlorella variabilis</name>
    <name type="common">Green alga</name>
    <dbReference type="NCBI Taxonomy" id="554065"/>
    <lineage>
        <taxon>Eukaryota</taxon>
        <taxon>Viridiplantae</taxon>
        <taxon>Chlorophyta</taxon>
        <taxon>core chlorophytes</taxon>
        <taxon>Trebouxiophyceae</taxon>
        <taxon>Chlorellales</taxon>
        <taxon>Chlorellaceae</taxon>
        <taxon>Chlorella clade</taxon>
        <taxon>Chlorella</taxon>
    </lineage>
</organism>
<evidence type="ECO:0000256" key="3">
    <source>
        <dbReference type="ARBA" id="ARBA00023157"/>
    </source>
</evidence>
<dbReference type="GO" id="GO:0016020">
    <property type="term" value="C:membrane"/>
    <property type="evidence" value="ECO:0007669"/>
    <property type="project" value="InterPro"/>
</dbReference>
<evidence type="ECO:0000256" key="1">
    <source>
        <dbReference type="ARBA" id="ARBA00022729"/>
    </source>
</evidence>
<evidence type="ECO:0000259" key="4">
    <source>
        <dbReference type="PROSITE" id="PS50287"/>
    </source>
</evidence>
<dbReference type="FunFam" id="3.10.250.10:FF:000001">
    <property type="entry name" value="Lysyl oxidase 4 isoform X1"/>
    <property type="match status" value="1"/>
</dbReference>
<dbReference type="KEGG" id="cvr:CHLNCDRAFT_19264"/>
<dbReference type="GeneID" id="17358473"/>
<dbReference type="InParanoid" id="E1Z467"/>
<evidence type="ECO:0000256" key="2">
    <source>
        <dbReference type="ARBA" id="ARBA00022737"/>
    </source>
</evidence>
<feature type="domain" description="SRCR" evidence="4">
    <location>
        <begin position="123"/>
        <end position="159"/>
    </location>
</feature>
<evidence type="ECO:0000313" key="5">
    <source>
        <dbReference type="EMBL" id="EFN59297.1"/>
    </source>
</evidence>
<dbReference type="SUPFAM" id="SSF56487">
    <property type="entry name" value="SRCR-like"/>
    <property type="match status" value="2"/>
</dbReference>
<dbReference type="AlphaFoldDB" id="E1Z467"/>
<dbReference type="Pfam" id="PF00530">
    <property type="entry name" value="SRCR"/>
    <property type="match status" value="1"/>
</dbReference>
<dbReference type="InterPro" id="IPR036772">
    <property type="entry name" value="SRCR-like_dom_sf"/>
</dbReference>
<dbReference type="STRING" id="554065.E1Z467"/>
<dbReference type="RefSeq" id="XP_005851399.1">
    <property type="nucleotide sequence ID" value="XM_005851337.1"/>
</dbReference>
<reference evidence="5 6" key="1">
    <citation type="journal article" date="2010" name="Plant Cell">
        <title>The Chlorella variabilis NC64A genome reveals adaptation to photosymbiosis, coevolution with viruses, and cryptic sex.</title>
        <authorList>
            <person name="Blanc G."/>
            <person name="Duncan G."/>
            <person name="Agarkova I."/>
            <person name="Borodovsky M."/>
            <person name="Gurnon J."/>
            <person name="Kuo A."/>
            <person name="Lindquist E."/>
            <person name="Lucas S."/>
            <person name="Pangilinan J."/>
            <person name="Polle J."/>
            <person name="Salamov A."/>
            <person name="Terry A."/>
            <person name="Yamada T."/>
            <person name="Dunigan D.D."/>
            <person name="Grigoriev I.V."/>
            <person name="Claverie J.M."/>
            <person name="Van Etten J.L."/>
        </authorList>
    </citation>
    <scope>NUCLEOTIDE SEQUENCE [LARGE SCALE GENOMIC DNA]</scope>
    <source>
        <strain evidence="5 6">NC64A</strain>
    </source>
</reference>
<dbReference type="PRINTS" id="PR00258">
    <property type="entry name" value="SPERACTRCPTR"/>
</dbReference>
<protein>
    <recommendedName>
        <fullName evidence="4">SRCR domain-containing protein</fullName>
    </recommendedName>
</protein>
<name>E1Z467_CHLVA</name>
<sequence length="159" mass="17079">MVPVRLYGGGDPMQGRLEVFWKNKWGTVCDDYVTEAQVATVVCRQLGYGPGRAVLDFGEAFNHSGAEVVWWTLRCGGGEASVHDCQWNYDPNCDHSEDVGVVCSELPPPPAPPAPPPAPLTRVRLAGGPDASEGRLEAEVGGMWGTVCDDEWGPINAKV</sequence>
<dbReference type="Proteomes" id="UP000008141">
    <property type="component" value="Unassembled WGS sequence"/>
</dbReference>
<dbReference type="EMBL" id="GL433836">
    <property type="protein sequence ID" value="EFN59297.1"/>
    <property type="molecule type" value="Genomic_DNA"/>
</dbReference>
<keyword evidence="1" id="KW-0732">Signal</keyword>
<keyword evidence="2" id="KW-0677">Repeat</keyword>
<dbReference type="PANTHER" id="PTHR19331">
    <property type="entry name" value="SCAVENGER RECEPTOR DOMAIN-CONTAINING"/>
    <property type="match status" value="1"/>
</dbReference>